<keyword evidence="2" id="KW-1185">Reference proteome</keyword>
<evidence type="ECO:0000313" key="2">
    <source>
        <dbReference type="Proteomes" id="UP000320643"/>
    </source>
</evidence>
<protein>
    <submittedName>
        <fullName evidence="1">Uncharacterized protein</fullName>
    </submittedName>
</protein>
<dbReference type="OrthoDB" id="1445947at2"/>
<gene>
    <name evidence="1" type="ORF">FMM05_17470</name>
</gene>
<dbReference type="RefSeq" id="WP_143374712.1">
    <property type="nucleotide sequence ID" value="NZ_VJVZ01000013.1"/>
</dbReference>
<dbReference type="AlphaFoldDB" id="A0A552UVR9"/>
<organism evidence="1 2">
    <name type="scientific">Flavobacterium zepuense</name>
    <dbReference type="NCBI Taxonomy" id="2593302"/>
    <lineage>
        <taxon>Bacteria</taxon>
        <taxon>Pseudomonadati</taxon>
        <taxon>Bacteroidota</taxon>
        <taxon>Flavobacteriia</taxon>
        <taxon>Flavobacteriales</taxon>
        <taxon>Flavobacteriaceae</taxon>
        <taxon>Flavobacterium</taxon>
    </lineage>
</organism>
<evidence type="ECO:0000313" key="1">
    <source>
        <dbReference type="EMBL" id="TRW22295.1"/>
    </source>
</evidence>
<dbReference type="EMBL" id="VJVZ01000013">
    <property type="protein sequence ID" value="TRW22295.1"/>
    <property type="molecule type" value="Genomic_DNA"/>
</dbReference>
<proteinExistence type="predicted"/>
<comment type="caution">
    <text evidence="1">The sequence shown here is derived from an EMBL/GenBank/DDBJ whole genome shotgun (WGS) entry which is preliminary data.</text>
</comment>
<dbReference type="Proteomes" id="UP000320643">
    <property type="component" value="Unassembled WGS sequence"/>
</dbReference>
<accession>A0A552UVR9</accession>
<sequence>MSEDKFIKLIKLYPDYSNVFQAVLNWFLAHPKQKYISMDLFYSNKYAITKEQLNVAFYIMKESKVVKPVYRILDENGHKIGRDYEDVTEIPKHVSTMLGDKKSIDDVFVVNYYTLI</sequence>
<reference evidence="1 2" key="1">
    <citation type="submission" date="2019-07" db="EMBL/GenBank/DDBJ databases">
        <title>Flavobacterium sp. nov., isolated from glacier ice.</title>
        <authorList>
            <person name="Liu Q."/>
            <person name="Xin Y.-H."/>
        </authorList>
    </citation>
    <scope>NUCLEOTIDE SEQUENCE [LARGE SCALE GENOMIC DNA]</scope>
    <source>
        <strain evidence="1 2">ZT4R6</strain>
    </source>
</reference>
<name>A0A552UVR9_9FLAO</name>